<sequence>MKQVLLAKAVRYPFGSTVVHRSGEVIEVDEKDFDVLAGMGVVATAPTEPDEPEAEKATREAAKPEVPEAAPASGYPALPKKTAPAAEWKEYARRNSIKLTGLTKRNEIMGFITKTVNQSR</sequence>
<evidence type="ECO:0000313" key="4">
    <source>
        <dbReference type="Proteomes" id="UP000028780"/>
    </source>
</evidence>
<keyword evidence="4" id="KW-1185">Reference proteome</keyword>
<name>A0A076NJ41_9CORY</name>
<evidence type="ECO:0000313" key="5">
    <source>
        <dbReference type="Proteomes" id="UP000215374"/>
    </source>
</evidence>
<feature type="region of interest" description="Disordered" evidence="1">
    <location>
        <begin position="43"/>
        <end position="80"/>
    </location>
</feature>
<gene>
    <name evidence="2" type="ORF">CIMIT_05710</name>
    <name evidence="3" type="ORF">SAMEA4535761_01208</name>
</gene>
<dbReference type="Proteomes" id="UP000028780">
    <property type="component" value="Chromosome"/>
</dbReference>
<dbReference type="OrthoDB" id="4427588at2"/>
<proteinExistence type="predicted"/>
<evidence type="ECO:0000313" key="3">
    <source>
        <dbReference type="EMBL" id="SNV70722.1"/>
    </source>
</evidence>
<dbReference type="EMBL" id="CP009211">
    <property type="protein sequence ID" value="AIJ33458.1"/>
    <property type="molecule type" value="Genomic_DNA"/>
</dbReference>
<dbReference type="AlphaFoldDB" id="A0A076NJ41"/>
<dbReference type="STRING" id="156978.CIMIT_05710"/>
<evidence type="ECO:0000256" key="1">
    <source>
        <dbReference type="SAM" id="MobiDB-lite"/>
    </source>
</evidence>
<organism evidence="2 4">
    <name type="scientific">Corynebacterium imitans</name>
    <dbReference type="NCBI Taxonomy" id="156978"/>
    <lineage>
        <taxon>Bacteria</taxon>
        <taxon>Bacillati</taxon>
        <taxon>Actinomycetota</taxon>
        <taxon>Actinomycetes</taxon>
        <taxon>Mycobacteriales</taxon>
        <taxon>Corynebacteriaceae</taxon>
        <taxon>Corynebacterium</taxon>
    </lineage>
</organism>
<reference evidence="3 5" key="2">
    <citation type="submission" date="2017-06" db="EMBL/GenBank/DDBJ databases">
        <authorList>
            <consortium name="Pathogen Informatics"/>
        </authorList>
    </citation>
    <scope>NUCLEOTIDE SEQUENCE [LARGE SCALE GENOMIC DNA]</scope>
    <source>
        <strain evidence="3 5">NCTC13015</strain>
    </source>
</reference>
<evidence type="ECO:0000313" key="2">
    <source>
        <dbReference type="EMBL" id="AIJ33458.1"/>
    </source>
</evidence>
<dbReference type="EMBL" id="LT906467">
    <property type="protein sequence ID" value="SNV70722.1"/>
    <property type="molecule type" value="Genomic_DNA"/>
</dbReference>
<dbReference type="Proteomes" id="UP000215374">
    <property type="component" value="Chromosome 1"/>
</dbReference>
<dbReference type="HOGENOM" id="CLU_2057460_0_0_11"/>
<feature type="compositionally biased region" description="Basic and acidic residues" evidence="1">
    <location>
        <begin position="54"/>
        <end position="66"/>
    </location>
</feature>
<dbReference type="eggNOG" id="ENOG5031KPB">
    <property type="taxonomic scope" value="Bacteria"/>
</dbReference>
<protein>
    <submittedName>
        <fullName evidence="2">Uncharacterized protein</fullName>
    </submittedName>
</protein>
<dbReference type="RefSeq" id="WP_038590308.1">
    <property type="nucleotide sequence ID" value="NZ_CP009211.1"/>
</dbReference>
<accession>A0A076NJ41</accession>
<dbReference type="KEGG" id="cii:CIMIT_05710"/>
<reference evidence="2 4" key="1">
    <citation type="submission" date="2014-08" db="EMBL/GenBank/DDBJ databases">
        <title>Complete genome sequence of Corynebacterium imitans DSM 44264, isolated from a five-month-old boy with suspected pharyngeal diphtheria.</title>
        <authorList>
            <person name="Mollmann S."/>
            <person name="Albersmeier A."/>
            <person name="Ruckert C."/>
            <person name="Tauch A."/>
        </authorList>
    </citation>
    <scope>NUCLEOTIDE SEQUENCE [LARGE SCALE GENOMIC DNA]</scope>
    <source>
        <strain evidence="2 4">DSM 44264</strain>
    </source>
</reference>